<protein>
    <submittedName>
        <fullName evidence="1">Uncharacterized protein</fullName>
    </submittedName>
</protein>
<dbReference type="AlphaFoldDB" id="A0A8E2DL92"/>
<reference evidence="1 2" key="1">
    <citation type="submission" date="2016-07" db="EMBL/GenBank/DDBJ databases">
        <title>Draft genome of the white-rot fungus Obba rivulosa 3A-2.</title>
        <authorList>
            <consortium name="DOE Joint Genome Institute"/>
            <person name="Miettinen O."/>
            <person name="Riley R."/>
            <person name="Acob R."/>
            <person name="Barry K."/>
            <person name="Cullen D."/>
            <person name="De Vries R."/>
            <person name="Hainaut M."/>
            <person name="Hatakka A."/>
            <person name="Henrissat B."/>
            <person name="Hilden K."/>
            <person name="Kuo R."/>
            <person name="Labutti K."/>
            <person name="Lipzen A."/>
            <person name="Makela M.R."/>
            <person name="Sandor L."/>
            <person name="Spatafora J.W."/>
            <person name="Grigoriev I.V."/>
            <person name="Hibbett D.S."/>
        </authorList>
    </citation>
    <scope>NUCLEOTIDE SEQUENCE [LARGE SCALE GENOMIC DNA]</scope>
    <source>
        <strain evidence="1 2">3A-2</strain>
    </source>
</reference>
<proteinExistence type="predicted"/>
<dbReference type="EMBL" id="KV722422">
    <property type="protein sequence ID" value="OCH89634.1"/>
    <property type="molecule type" value="Genomic_DNA"/>
</dbReference>
<keyword evidence="2" id="KW-1185">Reference proteome</keyword>
<accession>A0A8E2DL92</accession>
<dbReference type="Proteomes" id="UP000250043">
    <property type="component" value="Unassembled WGS sequence"/>
</dbReference>
<evidence type="ECO:0000313" key="2">
    <source>
        <dbReference type="Proteomes" id="UP000250043"/>
    </source>
</evidence>
<name>A0A8E2DL92_9APHY</name>
<evidence type="ECO:0000313" key="1">
    <source>
        <dbReference type="EMBL" id="OCH89634.1"/>
    </source>
</evidence>
<sequence length="62" mass="6770">MAFGADVSSGEQYPGYPNVQIGLFYGNHALPAPPERSSTFFAHTTLPVSFPTQSVPQWPPYL</sequence>
<organism evidence="1 2">
    <name type="scientific">Obba rivulosa</name>
    <dbReference type="NCBI Taxonomy" id="1052685"/>
    <lineage>
        <taxon>Eukaryota</taxon>
        <taxon>Fungi</taxon>
        <taxon>Dikarya</taxon>
        <taxon>Basidiomycota</taxon>
        <taxon>Agaricomycotina</taxon>
        <taxon>Agaricomycetes</taxon>
        <taxon>Polyporales</taxon>
        <taxon>Gelatoporiaceae</taxon>
        <taxon>Obba</taxon>
    </lineage>
</organism>
<gene>
    <name evidence="1" type="ORF">OBBRIDRAFT_794047</name>
</gene>